<dbReference type="InterPro" id="IPR050861">
    <property type="entry name" value="Dihydroxyacetone_Kinase"/>
</dbReference>
<dbReference type="InterPro" id="IPR012737">
    <property type="entry name" value="DhaK_L_YcgS"/>
</dbReference>
<dbReference type="Pfam" id="PF02734">
    <property type="entry name" value="Dak2"/>
    <property type="match status" value="1"/>
</dbReference>
<dbReference type="SUPFAM" id="SSF101473">
    <property type="entry name" value="DhaL-like"/>
    <property type="match status" value="1"/>
</dbReference>
<dbReference type="GO" id="GO:0019563">
    <property type="term" value="P:glycerol catabolic process"/>
    <property type="evidence" value="ECO:0007669"/>
    <property type="project" value="TreeGrafter"/>
</dbReference>
<evidence type="ECO:0000256" key="2">
    <source>
        <dbReference type="ARBA" id="ARBA00022777"/>
    </source>
</evidence>
<dbReference type="InterPro" id="IPR004007">
    <property type="entry name" value="DhaL_dom"/>
</dbReference>
<protein>
    <submittedName>
        <fullName evidence="4">Dihydroxyacetone kinase subunit L</fullName>
    </submittedName>
</protein>
<keyword evidence="2 4" id="KW-0418">Kinase</keyword>
<dbReference type="GO" id="GO:0005829">
    <property type="term" value="C:cytosol"/>
    <property type="evidence" value="ECO:0007669"/>
    <property type="project" value="TreeGrafter"/>
</dbReference>
<dbReference type="InterPro" id="IPR036117">
    <property type="entry name" value="DhaL_dom_sf"/>
</dbReference>
<sequence length="216" mass="22524">MPVTHEDILHWLQRSAQVLHENSAFLTELDSAIGDADHGINMDRGFTAVSTKIAGVSDADIGALLKTVGSTLVSTVGGASGPLYGTAFLRAGMATSGKQVLETPELIAMFDAALEGIKARGKAQAGEKTMLDAFIPAVDAAQQAAKDQLPVPQLLQSMAAAAEVGMNATIEMIATKGRASYLGERSVGHQDPGATSCWLILQALSDTVSPEIPHEE</sequence>
<evidence type="ECO:0000313" key="5">
    <source>
        <dbReference type="Proteomes" id="UP000287188"/>
    </source>
</evidence>
<reference evidence="5" key="1">
    <citation type="submission" date="2018-12" db="EMBL/GenBank/DDBJ databases">
        <title>Tengunoibacter tsumagoiensis gen. nov., sp. nov., Dictyobacter kobayashii sp. nov., D. alpinus sp. nov., and D. joshuensis sp. nov. and description of Dictyobacteraceae fam. nov. within the order Ktedonobacterales isolated from Tengu-no-mugimeshi.</title>
        <authorList>
            <person name="Wang C.M."/>
            <person name="Zheng Y."/>
            <person name="Sakai Y."/>
            <person name="Toyoda A."/>
            <person name="Minakuchi Y."/>
            <person name="Abe K."/>
            <person name="Yokota A."/>
            <person name="Yabe S."/>
        </authorList>
    </citation>
    <scope>NUCLEOTIDE SEQUENCE [LARGE SCALE GENOMIC DNA]</scope>
    <source>
        <strain evidence="5">Uno11</strain>
    </source>
</reference>
<dbReference type="PROSITE" id="PS51480">
    <property type="entry name" value="DHAL"/>
    <property type="match status" value="1"/>
</dbReference>
<evidence type="ECO:0000259" key="3">
    <source>
        <dbReference type="PROSITE" id="PS51480"/>
    </source>
</evidence>
<dbReference type="AlphaFoldDB" id="A0A402ALJ2"/>
<evidence type="ECO:0000256" key="1">
    <source>
        <dbReference type="ARBA" id="ARBA00022679"/>
    </source>
</evidence>
<comment type="caution">
    <text evidence="4">The sequence shown here is derived from an EMBL/GenBank/DDBJ whole genome shotgun (WGS) entry which is preliminary data.</text>
</comment>
<dbReference type="NCBIfam" id="TIGR02365">
    <property type="entry name" value="dha_L_ycgS"/>
    <property type="match status" value="1"/>
</dbReference>
<gene>
    <name evidence="4" type="ORF">KDK_37960</name>
</gene>
<evidence type="ECO:0000313" key="4">
    <source>
        <dbReference type="EMBL" id="GCE19996.1"/>
    </source>
</evidence>
<accession>A0A402ALJ2</accession>
<dbReference type="OrthoDB" id="9800291at2"/>
<name>A0A402ALJ2_9CHLR</name>
<dbReference type="GO" id="GO:0004371">
    <property type="term" value="F:glycerone kinase activity"/>
    <property type="evidence" value="ECO:0007669"/>
    <property type="project" value="InterPro"/>
</dbReference>
<dbReference type="PANTHER" id="PTHR28629">
    <property type="entry name" value="TRIOKINASE/FMN CYCLASE"/>
    <property type="match status" value="1"/>
</dbReference>
<dbReference type="PANTHER" id="PTHR28629:SF4">
    <property type="entry name" value="TRIOKINASE_FMN CYCLASE"/>
    <property type="match status" value="1"/>
</dbReference>
<feature type="domain" description="DhaL" evidence="3">
    <location>
        <begin position="6"/>
        <end position="206"/>
    </location>
</feature>
<keyword evidence="5" id="KW-1185">Reference proteome</keyword>
<dbReference type="EMBL" id="BIFS01000001">
    <property type="protein sequence ID" value="GCE19996.1"/>
    <property type="molecule type" value="Genomic_DNA"/>
</dbReference>
<proteinExistence type="predicted"/>
<dbReference type="Proteomes" id="UP000287188">
    <property type="component" value="Unassembled WGS sequence"/>
</dbReference>
<dbReference type="RefSeq" id="WP_126551758.1">
    <property type="nucleotide sequence ID" value="NZ_BIFS01000001.1"/>
</dbReference>
<dbReference type="SMART" id="SM01120">
    <property type="entry name" value="Dak2"/>
    <property type="match status" value="1"/>
</dbReference>
<organism evidence="4 5">
    <name type="scientific">Dictyobacter kobayashii</name>
    <dbReference type="NCBI Taxonomy" id="2014872"/>
    <lineage>
        <taxon>Bacteria</taxon>
        <taxon>Bacillati</taxon>
        <taxon>Chloroflexota</taxon>
        <taxon>Ktedonobacteria</taxon>
        <taxon>Ktedonobacterales</taxon>
        <taxon>Dictyobacteraceae</taxon>
        <taxon>Dictyobacter</taxon>
    </lineage>
</organism>
<dbReference type="FunFam" id="1.25.40.340:FF:000002">
    <property type="entry name" value="Dihydroxyacetone kinase, L subunit"/>
    <property type="match status" value="1"/>
</dbReference>
<dbReference type="Gene3D" id="1.25.40.340">
    <property type="match status" value="1"/>
</dbReference>
<keyword evidence="1" id="KW-0808">Transferase</keyword>